<dbReference type="GeneID" id="74896909"/>
<gene>
    <name evidence="1" type="ORF">ANIA_11305</name>
</gene>
<protein>
    <submittedName>
        <fullName evidence="1">Uncharacterized protein</fullName>
    </submittedName>
</protein>
<dbReference type="Proteomes" id="UP000000560">
    <property type="component" value="Chromosome VII"/>
</dbReference>
<proteinExistence type="predicted"/>
<dbReference type="RefSeq" id="XP_050468674.1">
    <property type="nucleotide sequence ID" value="XM_050612796.1"/>
</dbReference>
<reference evidence="2" key="2">
    <citation type="journal article" date="2009" name="Fungal Genet. Biol.">
        <title>The 2008 update of the Aspergillus nidulans genome annotation: a community effort.</title>
        <authorList>
            <person name="Wortman J.R."/>
            <person name="Gilsenan J.M."/>
            <person name="Joardar V."/>
            <person name="Deegan J."/>
            <person name="Clutterbuck J."/>
            <person name="Andersen M.R."/>
            <person name="Archer D."/>
            <person name="Bencina M."/>
            <person name="Braus G."/>
            <person name="Coutinho P."/>
            <person name="von Dohren H."/>
            <person name="Doonan J."/>
            <person name="Driessen A.J."/>
            <person name="Durek P."/>
            <person name="Espeso E."/>
            <person name="Fekete E."/>
            <person name="Flipphi M."/>
            <person name="Estrada C.G."/>
            <person name="Geysens S."/>
            <person name="Goldman G."/>
            <person name="de Groot P.W."/>
            <person name="Hansen K."/>
            <person name="Harris S.D."/>
            <person name="Heinekamp T."/>
            <person name="Helmstaedt K."/>
            <person name="Henrissat B."/>
            <person name="Hofmann G."/>
            <person name="Homan T."/>
            <person name="Horio T."/>
            <person name="Horiuchi H."/>
            <person name="James S."/>
            <person name="Jones M."/>
            <person name="Karaffa L."/>
            <person name="Karanyi Z."/>
            <person name="Kato M."/>
            <person name="Keller N."/>
            <person name="Kelly D.E."/>
            <person name="Kiel J.A."/>
            <person name="Kim J.M."/>
            <person name="van der Klei I.J."/>
            <person name="Klis F.M."/>
            <person name="Kovalchuk A."/>
            <person name="Krasevec N."/>
            <person name="Kubicek C.P."/>
            <person name="Liu B."/>
            <person name="Maccabe A."/>
            <person name="Meyer V."/>
            <person name="Mirabito P."/>
            <person name="Miskei M."/>
            <person name="Mos M."/>
            <person name="Mullins J."/>
            <person name="Nelson D.R."/>
            <person name="Nielsen J."/>
            <person name="Oakley B.R."/>
            <person name="Osmani S.A."/>
            <person name="Pakula T."/>
            <person name="Paszewski A."/>
            <person name="Paulsen I."/>
            <person name="Pilsyk S."/>
            <person name="Pocsi I."/>
            <person name="Punt P.J."/>
            <person name="Ram A.F."/>
            <person name="Ren Q."/>
            <person name="Robellet X."/>
            <person name="Robson G."/>
            <person name="Seiboth B."/>
            <person name="van Solingen P."/>
            <person name="Specht T."/>
            <person name="Sun J."/>
            <person name="Taheri-Talesh N."/>
            <person name="Takeshita N."/>
            <person name="Ussery D."/>
            <person name="vanKuyk P.A."/>
            <person name="Visser H."/>
            <person name="van de Vondervoort P.J."/>
            <person name="de Vries R.P."/>
            <person name="Walton J."/>
            <person name="Xiang X."/>
            <person name="Xiong Y."/>
            <person name="Zeng A.P."/>
            <person name="Brandt B.W."/>
            <person name="Cornell M.J."/>
            <person name="van den Hondel C.A."/>
            <person name="Visser J."/>
            <person name="Oliver S.G."/>
            <person name="Turner G."/>
        </authorList>
    </citation>
    <scope>GENOME REANNOTATION</scope>
    <source>
        <strain evidence="2">FGSC A4 / ATCC 38163 / CBS 112.46 / NRRL 194 / M139</strain>
    </source>
</reference>
<keyword evidence="2" id="KW-1185">Reference proteome</keyword>
<dbReference type="InParanoid" id="C8VMR5"/>
<dbReference type="EMBL" id="BN001307">
    <property type="protein sequence ID" value="CBF85056.1"/>
    <property type="molecule type" value="Genomic_DNA"/>
</dbReference>
<sequence length="74" mass="8057">MSYGVERKGFEMELMCVSYGVQRVTSQSGLYHLQEEPEMAGTPLVSLKHGEADVTSAFGSIPKPTAKSQCVFSL</sequence>
<dbReference type="AlphaFoldDB" id="C8VMR5"/>
<dbReference type="KEGG" id="ani:ANIA_11305"/>
<reference evidence="2" key="1">
    <citation type="journal article" date="2005" name="Nature">
        <title>Sequencing of Aspergillus nidulans and comparative analysis with A. fumigatus and A. oryzae.</title>
        <authorList>
            <person name="Galagan J.E."/>
            <person name="Calvo S.E."/>
            <person name="Cuomo C."/>
            <person name="Ma L.J."/>
            <person name="Wortman J.R."/>
            <person name="Batzoglou S."/>
            <person name="Lee S.I."/>
            <person name="Basturkmen M."/>
            <person name="Spevak C.C."/>
            <person name="Clutterbuck J."/>
            <person name="Kapitonov V."/>
            <person name="Jurka J."/>
            <person name="Scazzocchio C."/>
            <person name="Farman M."/>
            <person name="Butler J."/>
            <person name="Purcell S."/>
            <person name="Harris S."/>
            <person name="Braus G.H."/>
            <person name="Draht O."/>
            <person name="Busch S."/>
            <person name="D'Enfert C."/>
            <person name="Bouchier C."/>
            <person name="Goldman G.H."/>
            <person name="Bell-Pedersen D."/>
            <person name="Griffiths-Jones S."/>
            <person name="Doonan J.H."/>
            <person name="Yu J."/>
            <person name="Vienken K."/>
            <person name="Pain A."/>
            <person name="Freitag M."/>
            <person name="Selker E.U."/>
            <person name="Archer D.B."/>
            <person name="Penalva M.A."/>
            <person name="Oakley B.R."/>
            <person name="Momany M."/>
            <person name="Tanaka T."/>
            <person name="Kumagai T."/>
            <person name="Asai K."/>
            <person name="Machida M."/>
            <person name="Nierman W.C."/>
            <person name="Denning D.W."/>
            <person name="Caddick M."/>
            <person name="Hynes M."/>
            <person name="Paoletti M."/>
            <person name="Fischer R."/>
            <person name="Miller B."/>
            <person name="Dyer P."/>
            <person name="Sachs M.S."/>
            <person name="Osmani S.A."/>
            <person name="Birren B.W."/>
        </authorList>
    </citation>
    <scope>NUCLEOTIDE SEQUENCE [LARGE SCALE GENOMIC DNA]</scope>
    <source>
        <strain evidence="2">FGSC A4 / ATCC 38163 / CBS 112.46 / NRRL 194 / M139</strain>
    </source>
</reference>
<evidence type="ECO:0000313" key="1">
    <source>
        <dbReference type="EMBL" id="CBF85056.1"/>
    </source>
</evidence>
<accession>C8VMR5</accession>
<dbReference type="HOGENOM" id="CLU_2687822_0_0_1"/>
<evidence type="ECO:0000313" key="2">
    <source>
        <dbReference type="Proteomes" id="UP000000560"/>
    </source>
</evidence>
<organism evidence="1 2">
    <name type="scientific">Emericella nidulans (strain FGSC A4 / ATCC 38163 / CBS 112.46 / NRRL 194 / M139)</name>
    <name type="common">Aspergillus nidulans</name>
    <dbReference type="NCBI Taxonomy" id="227321"/>
    <lineage>
        <taxon>Eukaryota</taxon>
        <taxon>Fungi</taxon>
        <taxon>Dikarya</taxon>
        <taxon>Ascomycota</taxon>
        <taxon>Pezizomycotina</taxon>
        <taxon>Eurotiomycetes</taxon>
        <taxon>Eurotiomycetidae</taxon>
        <taxon>Eurotiales</taxon>
        <taxon>Aspergillaceae</taxon>
        <taxon>Aspergillus</taxon>
        <taxon>Aspergillus subgen. Nidulantes</taxon>
    </lineage>
</organism>
<name>C8VMR5_EMENI</name>